<reference evidence="4" key="1">
    <citation type="submission" date="2016-06" db="UniProtKB">
        <authorList>
            <consortium name="WormBaseParasite"/>
        </authorList>
    </citation>
    <scope>IDENTIFICATION</scope>
</reference>
<dbReference type="GO" id="GO:0003676">
    <property type="term" value="F:nucleic acid binding"/>
    <property type="evidence" value="ECO:0007669"/>
    <property type="project" value="InterPro"/>
</dbReference>
<sequence>MIRRSMLQALVEFESADVAKKAKHAMNGADIYSGCCTLKVEFAKVRLITVILLAL</sequence>
<dbReference type="WBParaSite" id="TCNE_0000521901-mRNA-1">
    <property type="protein sequence ID" value="TCNE_0000521901-mRNA-1"/>
    <property type="gene ID" value="TCNE_0000521901"/>
</dbReference>
<gene>
    <name evidence="2" type="ORF">TCNE_LOCUS5219</name>
</gene>
<organism evidence="3 4">
    <name type="scientific">Toxocara canis</name>
    <name type="common">Canine roundworm</name>
    <dbReference type="NCBI Taxonomy" id="6265"/>
    <lineage>
        <taxon>Eukaryota</taxon>
        <taxon>Metazoa</taxon>
        <taxon>Ecdysozoa</taxon>
        <taxon>Nematoda</taxon>
        <taxon>Chromadorea</taxon>
        <taxon>Rhabditida</taxon>
        <taxon>Spirurina</taxon>
        <taxon>Ascaridomorpha</taxon>
        <taxon>Ascaridoidea</taxon>
        <taxon>Toxocaridae</taxon>
        <taxon>Toxocara</taxon>
    </lineage>
</organism>
<evidence type="ECO:0000313" key="4">
    <source>
        <dbReference type="WBParaSite" id="TCNE_0000521901-mRNA-1"/>
    </source>
</evidence>
<name>A0A183U9P9_TOXCA</name>
<dbReference type="InterPro" id="IPR012677">
    <property type="entry name" value="Nucleotide-bd_a/b_plait_sf"/>
</dbReference>
<dbReference type="EMBL" id="UYWY01011959">
    <property type="protein sequence ID" value="VDM34557.1"/>
    <property type="molecule type" value="Genomic_DNA"/>
</dbReference>
<dbReference type="InterPro" id="IPR035979">
    <property type="entry name" value="RBD_domain_sf"/>
</dbReference>
<feature type="domain" description="PTBP1-like RNA recognition motif 2" evidence="1">
    <location>
        <begin position="6"/>
        <end position="44"/>
    </location>
</feature>
<dbReference type="InterPro" id="IPR021790">
    <property type="entry name" value="PTBP1-like_RRM2"/>
</dbReference>
<accession>A0A183U9P9</accession>
<reference evidence="2 3" key="2">
    <citation type="submission" date="2018-11" db="EMBL/GenBank/DDBJ databases">
        <authorList>
            <consortium name="Pathogen Informatics"/>
        </authorList>
    </citation>
    <scope>NUCLEOTIDE SEQUENCE [LARGE SCALE GENOMIC DNA]</scope>
</reference>
<dbReference type="AlphaFoldDB" id="A0A183U9P9"/>
<protein>
    <submittedName>
        <fullName evidence="4">RRM_8 domain-containing protein</fullName>
    </submittedName>
</protein>
<dbReference type="Gene3D" id="3.30.70.330">
    <property type="match status" value="1"/>
</dbReference>
<dbReference type="SUPFAM" id="SSF54928">
    <property type="entry name" value="RNA-binding domain, RBD"/>
    <property type="match status" value="1"/>
</dbReference>
<dbReference type="Proteomes" id="UP000050794">
    <property type="component" value="Unassembled WGS sequence"/>
</dbReference>
<proteinExistence type="predicted"/>
<evidence type="ECO:0000259" key="1">
    <source>
        <dbReference type="Pfam" id="PF11835"/>
    </source>
</evidence>
<evidence type="ECO:0000313" key="2">
    <source>
        <dbReference type="EMBL" id="VDM34557.1"/>
    </source>
</evidence>
<evidence type="ECO:0000313" key="3">
    <source>
        <dbReference type="Proteomes" id="UP000050794"/>
    </source>
</evidence>
<keyword evidence="3" id="KW-1185">Reference proteome</keyword>
<dbReference type="Pfam" id="PF11835">
    <property type="entry name" value="RRM_8"/>
    <property type="match status" value="1"/>
</dbReference>